<dbReference type="Gene3D" id="1.10.1670.10">
    <property type="entry name" value="Helix-hairpin-Helix base-excision DNA repair enzymes (C-terminal)"/>
    <property type="match status" value="1"/>
</dbReference>
<comment type="caution">
    <text evidence="3">The sequence shown here is derived from an EMBL/GenBank/DDBJ whole genome shotgun (WGS) entry which is preliminary data.</text>
</comment>
<dbReference type="InterPro" id="IPR023170">
    <property type="entry name" value="HhH_base_excis_C"/>
</dbReference>
<dbReference type="PANTHER" id="PTHR47203">
    <property type="match status" value="1"/>
</dbReference>
<organism evidence="3 4">
    <name type="scientific">Xylaria arbuscula</name>
    <dbReference type="NCBI Taxonomy" id="114810"/>
    <lineage>
        <taxon>Eukaryota</taxon>
        <taxon>Fungi</taxon>
        <taxon>Dikarya</taxon>
        <taxon>Ascomycota</taxon>
        <taxon>Pezizomycotina</taxon>
        <taxon>Sordariomycetes</taxon>
        <taxon>Xylariomycetidae</taxon>
        <taxon>Xylariales</taxon>
        <taxon>Xylariaceae</taxon>
        <taxon>Xylaria</taxon>
    </lineage>
</organism>
<protein>
    <recommendedName>
        <fullName evidence="2">HhH-GPD domain-containing protein</fullName>
    </recommendedName>
</protein>
<dbReference type="VEuPathDB" id="FungiDB:F4678DRAFT_185440"/>
<dbReference type="AlphaFoldDB" id="A0A9W8NIY4"/>
<keyword evidence="4" id="KW-1185">Reference proteome</keyword>
<name>A0A9W8NIY4_9PEZI</name>
<feature type="region of interest" description="Disordered" evidence="1">
    <location>
        <begin position="504"/>
        <end position="542"/>
    </location>
</feature>
<dbReference type="Proteomes" id="UP001148614">
    <property type="component" value="Unassembled WGS sequence"/>
</dbReference>
<evidence type="ECO:0000256" key="1">
    <source>
        <dbReference type="SAM" id="MobiDB-lite"/>
    </source>
</evidence>
<reference evidence="3" key="1">
    <citation type="submission" date="2022-07" db="EMBL/GenBank/DDBJ databases">
        <title>Genome Sequence of Xylaria arbuscula.</title>
        <authorList>
            <person name="Buettner E."/>
        </authorList>
    </citation>
    <scope>NUCLEOTIDE SEQUENCE</scope>
    <source>
        <strain evidence="3">VT107</strain>
    </source>
</reference>
<evidence type="ECO:0000313" key="3">
    <source>
        <dbReference type="EMBL" id="KAJ3577755.1"/>
    </source>
</evidence>
<proteinExistence type="predicted"/>
<gene>
    <name evidence="3" type="ORF">NPX13_g2811</name>
</gene>
<sequence>MVRRSARLRRNEVPVRGQWEILPHGMGVRRAPASEPMKHSKPTKEVLVPKSINNEGDNTRPEPNKSKEETIEALVPDDNHIHGMQLSRSTANMVENTTQYPLESTASQEHENPQLGIKTEFESDDLIVTIRRSTRIRARAKASDNCDAALRAEELVPKETKAITIKVKRKADALNLKDLSEKPKRVPRKTKDNPYGLTPGRSPFPDWQAPSPSQCEEVYQILADIHGEIKQPATIPAPSLEVAGCGEVPSVLDALLRTLLSGAVTFSGADSMVKAIIQKYGIVDDELAAGSINWNKVRLSSVEELEETIHIGGLAKRKSTHIKGILDLVYQDNHQRREAYLTEKATGVPANVYGAAQKTQSQKDLEILKTERNILSLDHLHGLSSDEAMKQFTKFPGIGVKTAACVILFCLQQPCFAVDTHVHRFSRWLGWTPAKADENDTFSHLEVRCPDHLKYSLHQLFIHHGKHCGRCKMSTVEGTKDWEAIVCPIDHLLTRGKRMTKMQNLSKKAAKTEGKGAPSHQDEVDAELSDASTLILSDEQHN</sequence>
<dbReference type="GO" id="GO:0006285">
    <property type="term" value="P:base-excision repair, AP site formation"/>
    <property type="evidence" value="ECO:0007669"/>
    <property type="project" value="UniProtKB-ARBA"/>
</dbReference>
<accession>A0A9W8NIY4</accession>
<feature type="region of interest" description="Disordered" evidence="1">
    <location>
        <begin position="178"/>
        <end position="209"/>
    </location>
</feature>
<dbReference type="EMBL" id="JANPWZ010000314">
    <property type="protein sequence ID" value="KAJ3577755.1"/>
    <property type="molecule type" value="Genomic_DNA"/>
</dbReference>
<dbReference type="SUPFAM" id="SSF48150">
    <property type="entry name" value="DNA-glycosylase"/>
    <property type="match status" value="1"/>
</dbReference>
<feature type="domain" description="HhH-GPD" evidence="2">
    <location>
        <begin position="260"/>
        <end position="467"/>
    </location>
</feature>
<feature type="compositionally biased region" description="Basic and acidic residues" evidence="1">
    <location>
        <begin position="178"/>
        <end position="192"/>
    </location>
</feature>
<dbReference type="InterPro" id="IPR011257">
    <property type="entry name" value="DNA_glycosylase"/>
</dbReference>
<evidence type="ECO:0000313" key="4">
    <source>
        <dbReference type="Proteomes" id="UP001148614"/>
    </source>
</evidence>
<dbReference type="CDD" id="cd00056">
    <property type="entry name" value="ENDO3c"/>
    <property type="match status" value="1"/>
</dbReference>
<dbReference type="SMART" id="SM00478">
    <property type="entry name" value="ENDO3c"/>
    <property type="match status" value="1"/>
</dbReference>
<dbReference type="GO" id="GO:0000702">
    <property type="term" value="F:oxidized base lesion DNA N-glycosylase activity"/>
    <property type="evidence" value="ECO:0007669"/>
    <property type="project" value="UniProtKB-ARBA"/>
</dbReference>
<dbReference type="Pfam" id="PF00730">
    <property type="entry name" value="HhH-GPD"/>
    <property type="match status" value="1"/>
</dbReference>
<dbReference type="InterPro" id="IPR003265">
    <property type="entry name" value="HhH-GPD_domain"/>
</dbReference>
<dbReference type="PANTHER" id="PTHR47203:SF1">
    <property type="entry name" value="HYPOTHETICAL BASE EXCISION DNA REPAIR PROTEIN (EUROFUNG)"/>
    <property type="match status" value="1"/>
</dbReference>
<evidence type="ECO:0000259" key="2">
    <source>
        <dbReference type="SMART" id="SM00478"/>
    </source>
</evidence>
<dbReference type="Gene3D" id="1.10.340.30">
    <property type="entry name" value="Hypothetical protein, domain 2"/>
    <property type="match status" value="1"/>
</dbReference>